<name>A0ABT6M594_9NOCA</name>
<comment type="caution">
    <text evidence="1">The sequence shown here is derived from an EMBL/GenBank/DDBJ whole genome shotgun (WGS) entry which is preliminary data.</text>
</comment>
<keyword evidence="2" id="KW-1185">Reference proteome</keyword>
<reference evidence="1 2" key="1">
    <citation type="submission" date="2023-04" db="EMBL/GenBank/DDBJ databases">
        <title>Forest soil microbial communities from Buena Vista Peninsula, Colon Province, Panama.</title>
        <authorList>
            <person name="Bouskill N."/>
        </authorList>
    </citation>
    <scope>NUCLEOTIDE SEQUENCE [LARGE SCALE GENOMIC DNA]</scope>
    <source>
        <strain evidence="1 2">CFH S0262</strain>
    </source>
</reference>
<evidence type="ECO:0000313" key="1">
    <source>
        <dbReference type="EMBL" id="MDH6279493.1"/>
    </source>
</evidence>
<dbReference type="RefSeq" id="WP_280758895.1">
    <property type="nucleotide sequence ID" value="NZ_JARXVC010000002.1"/>
</dbReference>
<protein>
    <submittedName>
        <fullName evidence="1">Uncharacterized protein</fullName>
    </submittedName>
</protein>
<proteinExistence type="predicted"/>
<evidence type="ECO:0000313" key="2">
    <source>
        <dbReference type="Proteomes" id="UP001160334"/>
    </source>
</evidence>
<accession>A0ABT6M594</accession>
<dbReference type="EMBL" id="JARXVC010000002">
    <property type="protein sequence ID" value="MDH6279493.1"/>
    <property type="molecule type" value="Genomic_DNA"/>
</dbReference>
<organism evidence="1 2">
    <name type="scientific">Prescottella agglutinans</name>
    <dbReference type="NCBI Taxonomy" id="1644129"/>
    <lineage>
        <taxon>Bacteria</taxon>
        <taxon>Bacillati</taxon>
        <taxon>Actinomycetota</taxon>
        <taxon>Actinomycetes</taxon>
        <taxon>Mycobacteriales</taxon>
        <taxon>Nocardiaceae</taxon>
        <taxon>Prescottella</taxon>
    </lineage>
</organism>
<gene>
    <name evidence="1" type="ORF">M2280_000702</name>
</gene>
<dbReference type="Proteomes" id="UP001160334">
    <property type="component" value="Unassembled WGS sequence"/>
</dbReference>
<sequence>MTTSTVLGIDPGGRSTGLCLIHGRDILAHETITHDTQNLLPVPRNYLRDVVERINWMRRFNPVLDPVLAVEDVVRPNWHMNGRAAADPSALLATAAVLGAVLAIDSRGRTVLQVRPSGNGSRPLGSYPEELVSAGERRKSGWQMRIGSGQLRHIRSAYDVAIAALREIPA</sequence>